<comment type="caution">
    <text evidence="7">The sequence shown here is derived from an EMBL/GenBank/DDBJ whole genome shotgun (WGS) entry which is preliminary data.</text>
</comment>
<accession>A0A3M0A5J4</accession>
<feature type="transmembrane region" description="Helical" evidence="6">
    <location>
        <begin position="447"/>
        <end position="473"/>
    </location>
</feature>
<protein>
    <submittedName>
        <fullName evidence="7">Maltose/moltooligosaccharide transporter</fullName>
    </submittedName>
</protein>
<dbReference type="Gene3D" id="1.20.1250.20">
    <property type="entry name" value="MFS general substrate transporter like domains"/>
    <property type="match status" value="1"/>
</dbReference>
<comment type="subcellular location">
    <subcellularLocation>
        <location evidence="1">Membrane</location>
        <topology evidence="1">Multi-pass membrane protein</topology>
    </subcellularLocation>
</comment>
<feature type="transmembrane region" description="Helical" evidence="6">
    <location>
        <begin position="80"/>
        <end position="96"/>
    </location>
</feature>
<dbReference type="PANTHER" id="PTHR19432:SF35">
    <property type="entry name" value="SOLUTE CARRIER FAMILY 45 MEMBER 3 ISOFORM X1"/>
    <property type="match status" value="1"/>
</dbReference>
<keyword evidence="3 6" id="KW-0812">Transmembrane</keyword>
<evidence type="ECO:0000256" key="1">
    <source>
        <dbReference type="ARBA" id="ARBA00004141"/>
    </source>
</evidence>
<keyword evidence="5 6" id="KW-0472">Membrane</keyword>
<keyword evidence="8" id="KW-1185">Reference proteome</keyword>
<keyword evidence="4 6" id="KW-1133">Transmembrane helix</keyword>
<evidence type="ECO:0000313" key="7">
    <source>
        <dbReference type="EMBL" id="RMA77735.1"/>
    </source>
</evidence>
<feature type="transmembrane region" description="Helical" evidence="6">
    <location>
        <begin position="264"/>
        <end position="285"/>
    </location>
</feature>
<evidence type="ECO:0000256" key="6">
    <source>
        <dbReference type="SAM" id="Phobius"/>
    </source>
</evidence>
<name>A0A3M0A5J4_9FLAO</name>
<evidence type="ECO:0000256" key="3">
    <source>
        <dbReference type="ARBA" id="ARBA00022692"/>
    </source>
</evidence>
<feature type="transmembrane region" description="Helical" evidence="6">
    <location>
        <begin position="183"/>
        <end position="199"/>
    </location>
</feature>
<dbReference type="RefSeq" id="WP_121923882.1">
    <property type="nucleotide sequence ID" value="NZ_CBCSGA010000002.1"/>
</dbReference>
<evidence type="ECO:0000256" key="2">
    <source>
        <dbReference type="ARBA" id="ARBA00022448"/>
    </source>
</evidence>
<feature type="transmembrane region" description="Helical" evidence="6">
    <location>
        <begin position="7"/>
        <end position="27"/>
    </location>
</feature>
<feature type="transmembrane region" description="Helical" evidence="6">
    <location>
        <begin position="102"/>
        <end position="120"/>
    </location>
</feature>
<dbReference type="Pfam" id="PF07690">
    <property type="entry name" value="MFS_1"/>
    <property type="match status" value="1"/>
</dbReference>
<dbReference type="SUPFAM" id="SSF103473">
    <property type="entry name" value="MFS general substrate transporter"/>
    <property type="match status" value="1"/>
</dbReference>
<organism evidence="7 8">
    <name type="scientific">Flavobacterium weaverense</name>
    <dbReference type="NCBI Taxonomy" id="271156"/>
    <lineage>
        <taxon>Bacteria</taxon>
        <taxon>Pseudomonadati</taxon>
        <taxon>Bacteroidota</taxon>
        <taxon>Flavobacteriia</taxon>
        <taxon>Flavobacteriales</taxon>
        <taxon>Flavobacteriaceae</taxon>
        <taxon>Flavobacterium</taxon>
    </lineage>
</organism>
<dbReference type="Proteomes" id="UP000280368">
    <property type="component" value="Unassembled WGS sequence"/>
</dbReference>
<dbReference type="InterPro" id="IPR011701">
    <property type="entry name" value="MFS"/>
</dbReference>
<evidence type="ECO:0000256" key="4">
    <source>
        <dbReference type="ARBA" id="ARBA00022989"/>
    </source>
</evidence>
<evidence type="ECO:0000256" key="5">
    <source>
        <dbReference type="ARBA" id="ARBA00023136"/>
    </source>
</evidence>
<dbReference type="OrthoDB" id="7584869at2"/>
<feature type="transmembrane region" description="Helical" evidence="6">
    <location>
        <begin position="241"/>
        <end position="258"/>
    </location>
</feature>
<feature type="transmembrane region" description="Helical" evidence="6">
    <location>
        <begin position="416"/>
        <end position="435"/>
    </location>
</feature>
<dbReference type="PANTHER" id="PTHR19432">
    <property type="entry name" value="SUGAR TRANSPORTER"/>
    <property type="match status" value="1"/>
</dbReference>
<dbReference type="GO" id="GO:0022857">
    <property type="term" value="F:transmembrane transporter activity"/>
    <property type="evidence" value="ECO:0007669"/>
    <property type="project" value="InterPro"/>
</dbReference>
<dbReference type="InterPro" id="IPR036259">
    <property type="entry name" value="MFS_trans_sf"/>
</dbReference>
<sequence>MEKRTLSFWQIWNMSFGFLGIQMGFALQNSNVSRIFQTLGANIDDIPILWVAAPLTGLIIQPIIGYFSDRTWNKLGRRKPYFLIGAILASAALFIMPNSPVLWFAAGMLWIMDASINVSMEPFRAFVGDNLPEKQRTAGFAMQSFFIGIGAYFASKLPLIFTYYGVQNTAPLGIIPDSVKCSFYLGGIVFFLTVLWTVLRSKEYSPEELAAFEKHNENAYVKEEHSTDWFTNNAKSHLSKGMLFIVISLIFSFAIYHYDLKKDLYVLSIGLLGVGGIAMLISGILQKGNRTSNGFVTIMNDFQFMPKIMKQLAWVQFFSWFALFSMWIYTTLAVTQHIYRTTDTTSLAYNTGANQVGEMFANYNLIAAIASFLLPVLAKYTSAKFTHFVALVCGGLGLISIYFIKEPTTFTMEWLPMIGVGIAWASILSIPYAMLSGSLPSNKMGYYMGVFNFFIVIPQLVAASILGFLIATFFNSEPIYALLIGGVSMIIAGVLALTISENSKITVNG</sequence>
<gene>
    <name evidence="7" type="ORF">BC961_0079</name>
</gene>
<keyword evidence="2" id="KW-0813">Transport</keyword>
<dbReference type="EMBL" id="REFH01000007">
    <property type="protein sequence ID" value="RMA77735.1"/>
    <property type="molecule type" value="Genomic_DNA"/>
</dbReference>
<feature type="transmembrane region" description="Helical" evidence="6">
    <location>
        <begin position="317"/>
        <end position="339"/>
    </location>
</feature>
<evidence type="ECO:0000313" key="8">
    <source>
        <dbReference type="Proteomes" id="UP000280368"/>
    </source>
</evidence>
<reference evidence="7 8" key="1">
    <citation type="submission" date="2018-10" db="EMBL/GenBank/DDBJ databases">
        <title>Genomic Encyclopedia of Archaeal and Bacterial Type Strains, Phase II (KMG-II): from individual species to whole genera.</title>
        <authorList>
            <person name="Goeker M."/>
        </authorList>
    </citation>
    <scope>NUCLEOTIDE SEQUENCE [LARGE SCALE GENOMIC DNA]</scope>
    <source>
        <strain evidence="7 8">DSM 19727</strain>
    </source>
</reference>
<feature type="transmembrane region" description="Helical" evidence="6">
    <location>
        <begin position="385"/>
        <end position="404"/>
    </location>
</feature>
<dbReference type="AlphaFoldDB" id="A0A3M0A5J4"/>
<feature type="transmembrane region" description="Helical" evidence="6">
    <location>
        <begin position="140"/>
        <end position="163"/>
    </location>
</feature>
<feature type="transmembrane region" description="Helical" evidence="6">
    <location>
        <begin position="479"/>
        <end position="499"/>
    </location>
</feature>
<feature type="transmembrane region" description="Helical" evidence="6">
    <location>
        <begin position="47"/>
        <end position="68"/>
    </location>
</feature>
<proteinExistence type="predicted"/>
<dbReference type="GO" id="GO:0016020">
    <property type="term" value="C:membrane"/>
    <property type="evidence" value="ECO:0007669"/>
    <property type="project" value="UniProtKB-SubCell"/>
</dbReference>
<feature type="transmembrane region" description="Helical" evidence="6">
    <location>
        <begin position="359"/>
        <end position="378"/>
    </location>
</feature>